<dbReference type="Gene3D" id="2.30.29.30">
    <property type="entry name" value="Pleckstrin-homology domain (PH domain)/Phosphotyrosine-binding domain (PTB)"/>
    <property type="match status" value="1"/>
</dbReference>
<feature type="region of interest" description="Disordered" evidence="1">
    <location>
        <begin position="1"/>
        <end position="22"/>
    </location>
</feature>
<dbReference type="Pfam" id="PF00621">
    <property type="entry name" value="RhoGEF"/>
    <property type="match status" value="1"/>
</dbReference>
<dbReference type="AlphaFoldDB" id="A0A1J1IIB3"/>
<feature type="compositionally biased region" description="Polar residues" evidence="1">
    <location>
        <begin position="1"/>
        <end position="12"/>
    </location>
</feature>
<dbReference type="PROSITE" id="PS50010">
    <property type="entry name" value="DH_2"/>
    <property type="match status" value="1"/>
</dbReference>
<protein>
    <submittedName>
        <fullName evidence="4">CLUMA_CG013280, isoform B</fullName>
    </submittedName>
</protein>
<dbReference type="InterPro" id="IPR035899">
    <property type="entry name" value="DBL_dom_sf"/>
</dbReference>
<feature type="domain" description="DH" evidence="2">
    <location>
        <begin position="406"/>
        <end position="598"/>
    </location>
</feature>
<dbReference type="SMART" id="SM00325">
    <property type="entry name" value="RhoGEF"/>
    <property type="match status" value="1"/>
</dbReference>
<dbReference type="Pfam" id="PF21243">
    <property type="entry name" value="ECT2_BRCT0"/>
    <property type="match status" value="1"/>
</dbReference>
<dbReference type="InterPro" id="IPR011993">
    <property type="entry name" value="PH-like_dom_sf"/>
</dbReference>
<dbReference type="EMBL" id="CVRI01000054">
    <property type="protein sequence ID" value="CRK99989.1"/>
    <property type="molecule type" value="Genomic_DNA"/>
</dbReference>
<dbReference type="GO" id="GO:0005938">
    <property type="term" value="C:cell cortex"/>
    <property type="evidence" value="ECO:0007669"/>
    <property type="project" value="TreeGrafter"/>
</dbReference>
<sequence length="806" mass="92044">MDFSLDNQSTTKLADMTDQKAVDHQNETIAENAKKSKLPKRICLVGTVVDDDEVASAAKLFNVPVLSSETGKEFCDDDTWMTYYILKEFEGPIFENIYRAAVKNKILGPPALLSASKNVSDGLPQHNRPIYNYSMKGVVTTFTGIRKRDELTQLVHLIHFMGGSIRKEMNHRATHLICSNAYGEKYRYALTFRLNVVRSSWVLNAWENRNEAEFSATNETFTTNHRLKIFEGCRVAFIGFPDFEKANMADLLRSYNGIETTSDDDTCTHKVVDESTVKYDHGSEESKFFVVKAEWFWTRIAEGYAPEDDFLYKDYMQSIRNEQAEKCERRDSLINYSAKTQRKRKRLSRIVNDGTPVSAGKRRSSISDAGILSESLIDYTASPDKNETPKSSEDIVNEFSTKKFSMRHNHFMDFYHTESNYVGILETIVKLFKLPLEKMADENPDESDLLNKSEVKAIFSNFLPIYEVHRKMLNTLQEINSSWKEDCAIGQIILDNRDSLLKAYPPYVNFFEQMKTTLIEAAQSKPRFQAFLKINQAKPECGRQSLQDLMIRPVQRLPSISLLLNDILKHTPKANRDQDLLSEALKAIKEVMTYINEDKRKTEGQKQMFNIFNEIENCPPHLISSHRSFISRCECTELSETLSGRGDSLVLFLFTDTLVICKKRSRFHSSKSPNSTKSNSSSIKPYKHIKLIPLSSIRTLADIMDSPRAFAISLRSSINIQDMSKDKLYSFIGRAFSFTKTPSRKIRGSNVSLTPSTISSMSHLKLQSSLTLNDFDMERKTHDSVPVPLTDQMSRKNMNPTGLGDM</sequence>
<dbReference type="Gene3D" id="3.40.50.10190">
    <property type="entry name" value="BRCT domain"/>
    <property type="match status" value="3"/>
</dbReference>
<feature type="compositionally biased region" description="Polar residues" evidence="1">
    <location>
        <begin position="791"/>
        <end position="800"/>
    </location>
</feature>
<dbReference type="InterPro" id="IPR001357">
    <property type="entry name" value="BRCT_dom"/>
</dbReference>
<dbReference type="SUPFAM" id="SSF52113">
    <property type="entry name" value="BRCT domain"/>
    <property type="match status" value="2"/>
</dbReference>
<dbReference type="CDD" id="cd17732">
    <property type="entry name" value="BRCT_Ect2_rpt2"/>
    <property type="match status" value="1"/>
</dbReference>
<evidence type="ECO:0000256" key="1">
    <source>
        <dbReference type="SAM" id="MobiDB-lite"/>
    </source>
</evidence>
<dbReference type="InterPro" id="IPR036420">
    <property type="entry name" value="BRCT_dom_sf"/>
</dbReference>
<evidence type="ECO:0000313" key="4">
    <source>
        <dbReference type="EMBL" id="CRK99989.1"/>
    </source>
</evidence>
<dbReference type="Pfam" id="PF21242">
    <property type="entry name" value="ECT2_PH"/>
    <property type="match status" value="1"/>
</dbReference>
<dbReference type="SMART" id="SM00292">
    <property type="entry name" value="BRCT"/>
    <property type="match status" value="2"/>
</dbReference>
<dbReference type="GO" id="GO:0005085">
    <property type="term" value="F:guanyl-nucleotide exchange factor activity"/>
    <property type="evidence" value="ECO:0007669"/>
    <property type="project" value="InterPro"/>
</dbReference>
<dbReference type="Gene3D" id="1.20.900.10">
    <property type="entry name" value="Dbl homology (DH) domain"/>
    <property type="match status" value="1"/>
</dbReference>
<dbReference type="Pfam" id="PF00533">
    <property type="entry name" value="BRCT"/>
    <property type="match status" value="1"/>
</dbReference>
<dbReference type="CDD" id="cd01229">
    <property type="entry name" value="PH_Ect2"/>
    <property type="match status" value="1"/>
</dbReference>
<dbReference type="PROSITE" id="PS50172">
    <property type="entry name" value="BRCT"/>
    <property type="match status" value="2"/>
</dbReference>
<gene>
    <name evidence="4" type="primary">putative Protein ECT2</name>
    <name evidence="4" type="ORF">CLUMA_CG013280</name>
</gene>
<feature type="domain" description="BRCT" evidence="3">
    <location>
        <begin position="225"/>
        <end position="312"/>
    </location>
</feature>
<evidence type="ECO:0000259" key="3">
    <source>
        <dbReference type="PROSITE" id="PS50172"/>
    </source>
</evidence>
<dbReference type="PANTHER" id="PTHR16777:SF2">
    <property type="entry name" value="PROTEIN ECT2"/>
    <property type="match status" value="1"/>
</dbReference>
<feature type="region of interest" description="Disordered" evidence="1">
    <location>
        <begin position="783"/>
        <end position="806"/>
    </location>
</feature>
<dbReference type="InterPro" id="IPR049395">
    <property type="entry name" value="ECT2_PH"/>
</dbReference>
<dbReference type="PANTHER" id="PTHR16777">
    <property type="entry name" value="PROTEIN ECT2"/>
    <property type="match status" value="1"/>
</dbReference>
<dbReference type="GO" id="GO:2000431">
    <property type="term" value="P:regulation of cytokinesis, actomyosin contractile ring assembly"/>
    <property type="evidence" value="ECO:0007669"/>
    <property type="project" value="InterPro"/>
</dbReference>
<evidence type="ECO:0000259" key="2">
    <source>
        <dbReference type="PROSITE" id="PS50010"/>
    </source>
</evidence>
<dbReference type="InterPro" id="IPR000219">
    <property type="entry name" value="DH_dom"/>
</dbReference>
<proteinExistence type="predicted"/>
<reference evidence="4 5" key="1">
    <citation type="submission" date="2015-04" db="EMBL/GenBank/DDBJ databases">
        <authorList>
            <person name="Syromyatnikov M.Y."/>
            <person name="Popov V.N."/>
        </authorList>
    </citation>
    <scope>NUCLEOTIDE SEQUENCE [LARGE SCALE GENOMIC DNA]</scope>
</reference>
<dbReference type="CDD" id="cd00160">
    <property type="entry name" value="RhoGEF"/>
    <property type="match status" value="1"/>
</dbReference>
<dbReference type="SUPFAM" id="SSF48065">
    <property type="entry name" value="DBL homology domain (DH-domain)"/>
    <property type="match status" value="1"/>
</dbReference>
<keyword evidence="5" id="KW-1185">Reference proteome</keyword>
<dbReference type="GO" id="GO:0007399">
    <property type="term" value="P:nervous system development"/>
    <property type="evidence" value="ECO:0007669"/>
    <property type="project" value="TreeGrafter"/>
</dbReference>
<dbReference type="InterPro" id="IPR026817">
    <property type="entry name" value="Ect2"/>
</dbReference>
<accession>A0A1J1IIB3</accession>
<feature type="domain" description="BRCT" evidence="3">
    <location>
        <begin position="135"/>
        <end position="210"/>
    </location>
</feature>
<dbReference type="Proteomes" id="UP000183832">
    <property type="component" value="Unassembled WGS sequence"/>
</dbReference>
<dbReference type="GO" id="GO:0005634">
    <property type="term" value="C:nucleus"/>
    <property type="evidence" value="ECO:0007669"/>
    <property type="project" value="InterPro"/>
</dbReference>
<dbReference type="OrthoDB" id="9997817at2759"/>
<dbReference type="InterPro" id="IPR049396">
    <property type="entry name" value="ECT2_BRCT0"/>
</dbReference>
<dbReference type="GO" id="GO:0000281">
    <property type="term" value="P:mitotic cytokinesis"/>
    <property type="evidence" value="ECO:0007669"/>
    <property type="project" value="TreeGrafter"/>
</dbReference>
<dbReference type="SUPFAM" id="SSF50729">
    <property type="entry name" value="PH domain-like"/>
    <property type="match status" value="1"/>
</dbReference>
<organism evidence="4 5">
    <name type="scientific">Clunio marinus</name>
    <dbReference type="NCBI Taxonomy" id="568069"/>
    <lineage>
        <taxon>Eukaryota</taxon>
        <taxon>Metazoa</taxon>
        <taxon>Ecdysozoa</taxon>
        <taxon>Arthropoda</taxon>
        <taxon>Hexapoda</taxon>
        <taxon>Insecta</taxon>
        <taxon>Pterygota</taxon>
        <taxon>Neoptera</taxon>
        <taxon>Endopterygota</taxon>
        <taxon>Diptera</taxon>
        <taxon>Nematocera</taxon>
        <taxon>Chironomoidea</taxon>
        <taxon>Chironomidae</taxon>
        <taxon>Clunio</taxon>
    </lineage>
</organism>
<name>A0A1J1IIB3_9DIPT</name>
<dbReference type="GO" id="GO:0005096">
    <property type="term" value="F:GTPase activator activity"/>
    <property type="evidence" value="ECO:0007669"/>
    <property type="project" value="InterPro"/>
</dbReference>
<dbReference type="Pfam" id="PF12738">
    <property type="entry name" value="PTCB-BRCT"/>
    <property type="match status" value="1"/>
</dbReference>
<evidence type="ECO:0000313" key="5">
    <source>
        <dbReference type="Proteomes" id="UP000183832"/>
    </source>
</evidence>